<keyword evidence="7" id="KW-0325">Glycoprotein</keyword>
<evidence type="ECO:0000256" key="6">
    <source>
        <dbReference type="ARBA" id="ARBA00023170"/>
    </source>
</evidence>
<dbReference type="AlphaFoldDB" id="H3AHE4"/>
<evidence type="ECO:0000256" key="7">
    <source>
        <dbReference type="ARBA" id="ARBA00023180"/>
    </source>
</evidence>
<dbReference type="GO" id="GO:0004896">
    <property type="term" value="F:cytokine receptor activity"/>
    <property type="evidence" value="ECO:0007669"/>
    <property type="project" value="TreeGrafter"/>
</dbReference>
<dbReference type="FunCoup" id="H3AHE4">
    <property type="interactions" value="208"/>
</dbReference>
<dbReference type="InterPro" id="IPR013783">
    <property type="entry name" value="Ig-like_fold"/>
</dbReference>
<name>H3AHE4_LATCH</name>
<dbReference type="STRING" id="7897.ENSLACP00000009065"/>
<dbReference type="SUPFAM" id="SSF49265">
    <property type="entry name" value="Fibronectin type III"/>
    <property type="match status" value="3"/>
</dbReference>
<dbReference type="Pfam" id="PF09067">
    <property type="entry name" value="EpoR_lig-bind"/>
    <property type="match status" value="1"/>
</dbReference>
<reference evidence="9" key="3">
    <citation type="submission" date="2025-09" db="UniProtKB">
        <authorList>
            <consortium name="Ensembl"/>
        </authorList>
    </citation>
    <scope>IDENTIFICATION</scope>
</reference>
<evidence type="ECO:0000256" key="3">
    <source>
        <dbReference type="ARBA" id="ARBA00022729"/>
    </source>
</evidence>
<dbReference type="Ensembl" id="ENSLACT00000009134.1">
    <property type="protein sequence ID" value="ENSLACP00000009065.1"/>
    <property type="gene ID" value="ENSLACG00000008003.1"/>
</dbReference>
<proteinExistence type="predicted"/>
<reference evidence="10" key="1">
    <citation type="submission" date="2011-08" db="EMBL/GenBank/DDBJ databases">
        <title>The draft genome of Latimeria chalumnae.</title>
        <authorList>
            <person name="Di Palma F."/>
            <person name="Alfoldi J."/>
            <person name="Johnson J."/>
            <person name="Berlin A."/>
            <person name="Gnerre S."/>
            <person name="Jaffe D."/>
            <person name="MacCallum I."/>
            <person name="Young S."/>
            <person name="Walker B.J."/>
            <person name="Lander E."/>
            <person name="Lindblad-Toh K."/>
        </authorList>
    </citation>
    <scope>NUCLEOTIDE SEQUENCE [LARGE SCALE GENOMIC DNA]</scope>
    <source>
        <strain evidence="10">Wild caught</strain>
    </source>
</reference>
<dbReference type="CDD" id="cd00063">
    <property type="entry name" value="FN3"/>
    <property type="match status" value="2"/>
</dbReference>
<evidence type="ECO:0000313" key="10">
    <source>
        <dbReference type="Proteomes" id="UP000008672"/>
    </source>
</evidence>
<dbReference type="SMART" id="SM00060">
    <property type="entry name" value="FN3"/>
    <property type="match status" value="2"/>
</dbReference>
<evidence type="ECO:0000256" key="1">
    <source>
        <dbReference type="ARBA" id="ARBA00004479"/>
    </source>
</evidence>
<dbReference type="EMBL" id="AFYH01202039">
    <property type="status" value="NOT_ANNOTATED_CDS"/>
    <property type="molecule type" value="Genomic_DNA"/>
</dbReference>
<dbReference type="InterPro" id="IPR003961">
    <property type="entry name" value="FN3_dom"/>
</dbReference>
<dbReference type="PANTHER" id="PTHR23037:SF31">
    <property type="entry name" value="THROMBOPOIETIN RECEPTOR"/>
    <property type="match status" value="1"/>
</dbReference>
<keyword evidence="5" id="KW-0472">Membrane</keyword>
<keyword evidence="4" id="KW-1133">Transmembrane helix</keyword>
<dbReference type="PANTHER" id="PTHR23037">
    <property type="entry name" value="CYTOKINE RECEPTOR"/>
    <property type="match status" value="1"/>
</dbReference>
<dbReference type="InterPro" id="IPR036116">
    <property type="entry name" value="FN3_sf"/>
</dbReference>
<keyword evidence="6" id="KW-0675">Receptor</keyword>
<dbReference type="Pfam" id="PF00041">
    <property type="entry name" value="fn3"/>
    <property type="match status" value="1"/>
</dbReference>
<dbReference type="GeneTree" id="ENSGT00940000161225"/>
<dbReference type="GO" id="GO:0009897">
    <property type="term" value="C:external side of plasma membrane"/>
    <property type="evidence" value="ECO:0007669"/>
    <property type="project" value="TreeGrafter"/>
</dbReference>
<organism evidence="9 10">
    <name type="scientific">Latimeria chalumnae</name>
    <name type="common">Coelacanth</name>
    <dbReference type="NCBI Taxonomy" id="7897"/>
    <lineage>
        <taxon>Eukaryota</taxon>
        <taxon>Metazoa</taxon>
        <taxon>Chordata</taxon>
        <taxon>Craniata</taxon>
        <taxon>Vertebrata</taxon>
        <taxon>Euteleostomi</taxon>
        <taxon>Coelacanthiformes</taxon>
        <taxon>Coelacanthidae</taxon>
        <taxon>Latimeria</taxon>
    </lineage>
</organism>
<accession>H3AHE4</accession>
<protein>
    <recommendedName>
        <fullName evidence="8">Fibronectin type-III domain-containing protein</fullName>
    </recommendedName>
</protein>
<evidence type="ECO:0000259" key="8">
    <source>
        <dbReference type="PROSITE" id="PS50853"/>
    </source>
</evidence>
<evidence type="ECO:0000256" key="2">
    <source>
        <dbReference type="ARBA" id="ARBA00022692"/>
    </source>
</evidence>
<dbReference type="Proteomes" id="UP000008672">
    <property type="component" value="Unassembled WGS sequence"/>
</dbReference>
<sequence>LLTLASDPEDPKCFTRVLTDLTCFWNEMDPGVGHTEQLHYKVLGGHDRSSKVCHVTTERLNSTAVRHVCNFPLRDIRLFAETVVEVIQSELNVTKRTRNFYVESVVFVDPPNSVLVSSNGNPGELLVHWEPPENPLSATLRYKIVYFEADSKDSTNEPPCSMLQLLKPESCKLGDQGSSPVTLMASPKRQSPLALNKHTPISVTHKDVHFNTTKVIERQQYTLRGLRPGLKYGVCVRANPKDDTYDGFWSSCLEHAYAITPSPSDKISLQCLTSDLQHVTCSWEWKVTENSSSVHTLTYLSSCVLNLFGFWEDLFEPIPTPGASPHQLTACFRQREKESVSIILFLHVRGGDTVSIILFLHPPVLTDPPKIVWTEVRNGKLTLEWEPMVGTLAGHMEYEICFSEDKSDCNKVKLHTKSASTEELSVQAGKQYYLKIRTKPNGTKYQGPWSRWSELYTVGVPSE</sequence>
<evidence type="ECO:0000256" key="4">
    <source>
        <dbReference type="ARBA" id="ARBA00022989"/>
    </source>
</evidence>
<dbReference type="PROSITE" id="PS50853">
    <property type="entry name" value="FN3"/>
    <property type="match status" value="1"/>
</dbReference>
<keyword evidence="10" id="KW-1185">Reference proteome</keyword>
<evidence type="ECO:0000313" key="9">
    <source>
        <dbReference type="Ensembl" id="ENSLACP00000009065.1"/>
    </source>
</evidence>
<comment type="subcellular location">
    <subcellularLocation>
        <location evidence="1">Membrane</location>
        <topology evidence="1">Single-pass type I membrane protein</topology>
    </subcellularLocation>
</comment>
<evidence type="ECO:0000256" key="5">
    <source>
        <dbReference type="ARBA" id="ARBA00023136"/>
    </source>
</evidence>
<keyword evidence="2" id="KW-0812">Transmembrane</keyword>
<reference evidence="9" key="2">
    <citation type="submission" date="2025-08" db="UniProtKB">
        <authorList>
            <consortium name="Ensembl"/>
        </authorList>
    </citation>
    <scope>IDENTIFICATION</scope>
</reference>
<keyword evidence="3" id="KW-0732">Signal</keyword>
<dbReference type="InterPro" id="IPR015152">
    <property type="entry name" value="Growth/epo_recpt_lig-bind"/>
</dbReference>
<dbReference type="Gene3D" id="2.60.40.10">
    <property type="entry name" value="Immunoglobulins"/>
    <property type="match status" value="3"/>
</dbReference>
<dbReference type="InParanoid" id="H3AHE4"/>
<dbReference type="OMA" id="HGPTYQG"/>
<feature type="domain" description="Fibronectin type-III" evidence="8">
    <location>
        <begin position="367"/>
        <end position="460"/>
    </location>
</feature>
<dbReference type="EMBL" id="AFYH01202040">
    <property type="status" value="NOT_ANNOTATED_CDS"/>
    <property type="molecule type" value="Genomic_DNA"/>
</dbReference>
<dbReference type="eggNOG" id="ENOG502RYN1">
    <property type="taxonomic scope" value="Eukaryota"/>
</dbReference>